<organism evidence="2 3">
    <name type="scientific">Seminavis robusta</name>
    <dbReference type="NCBI Taxonomy" id="568900"/>
    <lineage>
        <taxon>Eukaryota</taxon>
        <taxon>Sar</taxon>
        <taxon>Stramenopiles</taxon>
        <taxon>Ochrophyta</taxon>
        <taxon>Bacillariophyta</taxon>
        <taxon>Bacillariophyceae</taxon>
        <taxon>Bacillariophycidae</taxon>
        <taxon>Naviculales</taxon>
        <taxon>Naviculaceae</taxon>
        <taxon>Seminavis</taxon>
    </lineage>
</organism>
<feature type="compositionally biased region" description="Polar residues" evidence="1">
    <location>
        <begin position="235"/>
        <end position="248"/>
    </location>
</feature>
<dbReference type="EMBL" id="CAICTM010001704">
    <property type="protein sequence ID" value="CAB9525654.1"/>
    <property type="molecule type" value="Genomic_DNA"/>
</dbReference>
<feature type="compositionally biased region" description="Basic and acidic residues" evidence="1">
    <location>
        <begin position="23"/>
        <end position="32"/>
    </location>
</feature>
<sequence>MSSEKHFKRRKKEQEDCESSENESERGNTRDGDQTIAISLAKQMYQDSWVGLIRRHGTVKLPKKPWMKTRCMKLNSERARVSVFGGSYNLPTVMMCGSNMPPKQRKLDAVDSICRTRDCIIPNHHRWLPKREKLSRECCGNKLMCCTCHIEIPLPCSHDPPCQWSVASNQSCSSCDGAYGTRNETFGSAISSSTNAKIHQATGDAVVTIAPARDTKRKYVEQQGEESPSRKTMKNTDNAYQQSRSFKNTKTKDKSVADILSHLDNQHHVEKGFHEAWVRVVRQHGTIELPRKSWMKTHCMKLNHNIKKTDVLRHGNSFPLSSVMMHGTNMPPKQNEQDAIVSICQTPNCVIAGHHSWMSKVEKWTRASCGASLMCPTCHIEISFPCSHNPPCKWRLVSKEECVGCNNKEEK</sequence>
<gene>
    <name evidence="2" type="ORF">SEMRO_1706_G292550.1</name>
</gene>
<dbReference type="AlphaFoldDB" id="A0A9N8ETA9"/>
<evidence type="ECO:0000313" key="3">
    <source>
        <dbReference type="Proteomes" id="UP001153069"/>
    </source>
</evidence>
<reference evidence="2" key="1">
    <citation type="submission" date="2020-06" db="EMBL/GenBank/DDBJ databases">
        <authorList>
            <consortium name="Plant Systems Biology data submission"/>
        </authorList>
    </citation>
    <scope>NUCLEOTIDE SEQUENCE</scope>
    <source>
        <strain evidence="2">D6</strain>
    </source>
</reference>
<accession>A0A9N8ETA9</accession>
<evidence type="ECO:0000313" key="2">
    <source>
        <dbReference type="EMBL" id="CAB9525654.1"/>
    </source>
</evidence>
<feature type="region of interest" description="Disordered" evidence="1">
    <location>
        <begin position="1"/>
        <end position="32"/>
    </location>
</feature>
<name>A0A9N8ETA9_9STRA</name>
<protein>
    <submittedName>
        <fullName evidence="2">Uncharacterized protein</fullName>
    </submittedName>
</protein>
<feature type="compositionally biased region" description="Basic residues" evidence="1">
    <location>
        <begin position="1"/>
        <end position="11"/>
    </location>
</feature>
<keyword evidence="3" id="KW-1185">Reference proteome</keyword>
<comment type="caution">
    <text evidence="2">The sequence shown here is derived from an EMBL/GenBank/DDBJ whole genome shotgun (WGS) entry which is preliminary data.</text>
</comment>
<feature type="region of interest" description="Disordered" evidence="1">
    <location>
        <begin position="220"/>
        <end position="251"/>
    </location>
</feature>
<evidence type="ECO:0000256" key="1">
    <source>
        <dbReference type="SAM" id="MobiDB-lite"/>
    </source>
</evidence>
<dbReference type="Proteomes" id="UP001153069">
    <property type="component" value="Unassembled WGS sequence"/>
</dbReference>
<proteinExistence type="predicted"/>